<feature type="domain" description="F-box" evidence="2">
    <location>
        <begin position="102"/>
        <end position="148"/>
    </location>
</feature>
<name>A0A8E2JSK7_9PEZI</name>
<reference evidence="3 4" key="1">
    <citation type="journal article" date="2016" name="Nat. Commun.">
        <title>Ectomycorrhizal ecology is imprinted in the genome of the dominant symbiotic fungus Cenococcum geophilum.</title>
        <authorList>
            <consortium name="DOE Joint Genome Institute"/>
            <person name="Peter M."/>
            <person name="Kohler A."/>
            <person name="Ohm R.A."/>
            <person name="Kuo A."/>
            <person name="Krutzmann J."/>
            <person name="Morin E."/>
            <person name="Arend M."/>
            <person name="Barry K.W."/>
            <person name="Binder M."/>
            <person name="Choi C."/>
            <person name="Clum A."/>
            <person name="Copeland A."/>
            <person name="Grisel N."/>
            <person name="Haridas S."/>
            <person name="Kipfer T."/>
            <person name="LaButti K."/>
            <person name="Lindquist E."/>
            <person name="Lipzen A."/>
            <person name="Maire R."/>
            <person name="Meier B."/>
            <person name="Mihaltcheva S."/>
            <person name="Molinier V."/>
            <person name="Murat C."/>
            <person name="Poggeler S."/>
            <person name="Quandt C.A."/>
            <person name="Sperisen C."/>
            <person name="Tritt A."/>
            <person name="Tisserant E."/>
            <person name="Crous P.W."/>
            <person name="Henrissat B."/>
            <person name="Nehls U."/>
            <person name="Egli S."/>
            <person name="Spatafora J.W."/>
            <person name="Grigoriev I.V."/>
            <person name="Martin F.M."/>
        </authorList>
    </citation>
    <scope>NUCLEOTIDE SEQUENCE [LARGE SCALE GENOMIC DNA]</scope>
    <source>
        <strain evidence="3 4">CBS 207.34</strain>
    </source>
</reference>
<dbReference type="InterPro" id="IPR001810">
    <property type="entry name" value="F-box_dom"/>
</dbReference>
<feature type="region of interest" description="Disordered" evidence="1">
    <location>
        <begin position="18"/>
        <end position="51"/>
    </location>
</feature>
<dbReference type="SUPFAM" id="SSF52047">
    <property type="entry name" value="RNI-like"/>
    <property type="match status" value="1"/>
</dbReference>
<dbReference type="AlphaFoldDB" id="A0A8E2JSK7"/>
<evidence type="ECO:0000256" key="1">
    <source>
        <dbReference type="SAM" id="MobiDB-lite"/>
    </source>
</evidence>
<evidence type="ECO:0000313" key="3">
    <source>
        <dbReference type="EMBL" id="OCL08090.1"/>
    </source>
</evidence>
<dbReference type="SUPFAM" id="SSF81383">
    <property type="entry name" value="F-box domain"/>
    <property type="match status" value="1"/>
</dbReference>
<protein>
    <recommendedName>
        <fullName evidence="2">F-box domain-containing protein</fullName>
    </recommendedName>
</protein>
<dbReference type="PROSITE" id="PS50181">
    <property type="entry name" value="FBOX"/>
    <property type="match status" value="1"/>
</dbReference>
<organism evidence="3 4">
    <name type="scientific">Glonium stellatum</name>
    <dbReference type="NCBI Taxonomy" id="574774"/>
    <lineage>
        <taxon>Eukaryota</taxon>
        <taxon>Fungi</taxon>
        <taxon>Dikarya</taxon>
        <taxon>Ascomycota</taxon>
        <taxon>Pezizomycotina</taxon>
        <taxon>Dothideomycetes</taxon>
        <taxon>Pleosporomycetidae</taxon>
        <taxon>Gloniales</taxon>
        <taxon>Gloniaceae</taxon>
        <taxon>Glonium</taxon>
    </lineage>
</organism>
<dbReference type="Proteomes" id="UP000250140">
    <property type="component" value="Unassembled WGS sequence"/>
</dbReference>
<dbReference type="OrthoDB" id="5311681at2759"/>
<evidence type="ECO:0000259" key="2">
    <source>
        <dbReference type="PROSITE" id="PS50181"/>
    </source>
</evidence>
<gene>
    <name evidence="3" type="ORF">AOQ84DRAFT_407608</name>
</gene>
<sequence>MAPSAVFAQDKKILLLYEDTSSTPDEDASPRQDDDASPELITRTRSTRPGSPYDVSTYPRAFVPRAPHRAKFHPPYRCLQTWNETHSDSPDIEILRELRIGHSFLMNLPDELKIMIFENITRKKSLNSVSLVCRRFHVLVYPLLFKTLNLRVGMAFSCSKLVLEHCSQLSRYARRLRIASDASYSSIDELDTQAMELVAMIPQDRLQEFSWKVYYDRTYDHEMSLENLILLFQSHSLLRKVCVPTIRSKPENISIPVETTIRGLSALSYLDISIHRAVCLKIWEQIFAKIGRPCLLSISWCSHSWGVEASELYEIFHSLGSFSHSISISLVRLNLTSVLVEPEFVPALQKWRFPCLKALDFHTCSNGHIILSSLKQLPSLSAFAFRNSYSSRHPEISRSLSEFLLSARGLQEIKLQVPYFQLPTTRALTFHAPTLCTLAILEAPDGLLSRTYTIKQQTEIYTKCTLLRHLSISVRSFYKCRRPETIFLHQPFLIPTHVESLAKSLTSLSIHVLVADRQWPTLDERSSLERERENIVETLVFEIFSNPGKAKDLLLRLAVIYDYGTIMSPVWDSRRYVRIQGSDISGLSSVDWQEALEDRDSQWSDYCFAEDPEWISSTVLSVAPHGSKIPTCGLFEASTA</sequence>
<dbReference type="EMBL" id="KV749718">
    <property type="protein sequence ID" value="OCL08090.1"/>
    <property type="molecule type" value="Genomic_DNA"/>
</dbReference>
<proteinExistence type="predicted"/>
<dbReference type="Pfam" id="PF12937">
    <property type="entry name" value="F-box-like"/>
    <property type="match status" value="1"/>
</dbReference>
<accession>A0A8E2JSK7</accession>
<evidence type="ECO:0000313" key="4">
    <source>
        <dbReference type="Proteomes" id="UP000250140"/>
    </source>
</evidence>
<dbReference type="Gene3D" id="1.20.1280.50">
    <property type="match status" value="1"/>
</dbReference>
<keyword evidence="4" id="KW-1185">Reference proteome</keyword>
<dbReference type="InterPro" id="IPR036047">
    <property type="entry name" value="F-box-like_dom_sf"/>
</dbReference>